<proteinExistence type="predicted"/>
<keyword evidence="5" id="KW-1185">Reference proteome</keyword>
<reference evidence="4 5" key="1">
    <citation type="submission" date="2024-11" db="EMBL/GenBank/DDBJ databases">
        <title>Adaptive evolution of stress response genes in parasites aligns with host niche diversity.</title>
        <authorList>
            <person name="Hahn C."/>
            <person name="Resl P."/>
        </authorList>
    </citation>
    <scope>NUCLEOTIDE SEQUENCE [LARGE SCALE GENOMIC DNA]</scope>
    <source>
        <strain evidence="4">EGGRZ-B1_66</strain>
        <tissue evidence="4">Body</tissue>
    </source>
</reference>
<feature type="domain" description="C-type lectin" evidence="3">
    <location>
        <begin position="11"/>
        <end position="77"/>
    </location>
</feature>
<dbReference type="InterPro" id="IPR016186">
    <property type="entry name" value="C-type_lectin-like/link_sf"/>
</dbReference>
<dbReference type="Proteomes" id="UP001626550">
    <property type="component" value="Unassembled WGS sequence"/>
</dbReference>
<keyword evidence="2" id="KW-0472">Membrane</keyword>
<feature type="transmembrane region" description="Helical" evidence="2">
    <location>
        <begin position="108"/>
        <end position="125"/>
    </location>
</feature>
<dbReference type="EMBL" id="JBJKFK010004917">
    <property type="protein sequence ID" value="KAL3308647.1"/>
    <property type="molecule type" value="Genomic_DNA"/>
</dbReference>
<keyword evidence="2" id="KW-0812">Transmembrane</keyword>
<accession>A0ABD2PP35</accession>
<protein>
    <recommendedName>
        <fullName evidence="3">C-type lectin domain-containing protein</fullName>
    </recommendedName>
</protein>
<dbReference type="InterPro" id="IPR001304">
    <property type="entry name" value="C-type_lectin-like"/>
</dbReference>
<dbReference type="InterPro" id="IPR018378">
    <property type="entry name" value="C-type_lectin_CS"/>
</dbReference>
<evidence type="ECO:0000259" key="3">
    <source>
        <dbReference type="PROSITE" id="PS50041"/>
    </source>
</evidence>
<gene>
    <name evidence="4" type="ORF">Ciccas_012817</name>
</gene>
<keyword evidence="1" id="KW-1015">Disulfide bond</keyword>
<evidence type="ECO:0000313" key="5">
    <source>
        <dbReference type="Proteomes" id="UP001626550"/>
    </source>
</evidence>
<dbReference type="AlphaFoldDB" id="A0ABD2PP35"/>
<dbReference type="PROSITE" id="PS00615">
    <property type="entry name" value="C_TYPE_LECTIN_1"/>
    <property type="match status" value="1"/>
</dbReference>
<dbReference type="Pfam" id="PF00059">
    <property type="entry name" value="Lectin_C"/>
    <property type="match status" value="1"/>
</dbReference>
<evidence type="ECO:0000256" key="2">
    <source>
        <dbReference type="SAM" id="Phobius"/>
    </source>
</evidence>
<dbReference type="InterPro" id="IPR016187">
    <property type="entry name" value="CTDL_fold"/>
</dbReference>
<comment type="caution">
    <text evidence="4">The sequence shown here is derived from an EMBL/GenBank/DDBJ whole genome shotgun (WGS) entry which is preliminary data.</text>
</comment>
<sequence>KLPIKVHSISWIDASRDTNNGKTWVTGKGEDVTKFLQPNWKPGAYNNHGGNEDCAEILTDQTLNDISCTVKLPALCMRKPIVKKQRSLNVDLPISGAYKLKGWLGTSGKSLFLGPMAVLAFLIWLV</sequence>
<dbReference type="PROSITE" id="PS50041">
    <property type="entry name" value="C_TYPE_LECTIN_2"/>
    <property type="match status" value="1"/>
</dbReference>
<feature type="non-terminal residue" evidence="4">
    <location>
        <position position="1"/>
    </location>
</feature>
<dbReference type="SUPFAM" id="SSF56436">
    <property type="entry name" value="C-type lectin-like"/>
    <property type="match status" value="1"/>
</dbReference>
<keyword evidence="2" id="KW-1133">Transmembrane helix</keyword>
<evidence type="ECO:0000313" key="4">
    <source>
        <dbReference type="EMBL" id="KAL3308647.1"/>
    </source>
</evidence>
<evidence type="ECO:0000256" key="1">
    <source>
        <dbReference type="ARBA" id="ARBA00023157"/>
    </source>
</evidence>
<dbReference type="Gene3D" id="3.10.100.10">
    <property type="entry name" value="Mannose-Binding Protein A, subunit A"/>
    <property type="match status" value="1"/>
</dbReference>
<name>A0ABD2PP35_9PLAT</name>
<organism evidence="4 5">
    <name type="scientific">Cichlidogyrus casuarinus</name>
    <dbReference type="NCBI Taxonomy" id="1844966"/>
    <lineage>
        <taxon>Eukaryota</taxon>
        <taxon>Metazoa</taxon>
        <taxon>Spiralia</taxon>
        <taxon>Lophotrochozoa</taxon>
        <taxon>Platyhelminthes</taxon>
        <taxon>Monogenea</taxon>
        <taxon>Monopisthocotylea</taxon>
        <taxon>Dactylogyridea</taxon>
        <taxon>Ancyrocephalidae</taxon>
        <taxon>Cichlidogyrus</taxon>
    </lineage>
</organism>